<feature type="signal peptide" evidence="1">
    <location>
        <begin position="1"/>
        <end position="24"/>
    </location>
</feature>
<dbReference type="InterPro" id="IPR021345">
    <property type="entry name" value="DUF2961"/>
</dbReference>
<evidence type="ECO:0000313" key="3">
    <source>
        <dbReference type="Proteomes" id="UP000539265"/>
    </source>
</evidence>
<keyword evidence="3" id="KW-1185">Reference proteome</keyword>
<dbReference type="AlphaFoldDB" id="A0A839SDW1"/>
<keyword evidence="1" id="KW-0732">Signal</keyword>
<evidence type="ECO:0008006" key="4">
    <source>
        <dbReference type="Google" id="ProtNLM"/>
    </source>
</evidence>
<gene>
    <name evidence="2" type="ORF">FHS11_001147</name>
</gene>
<protein>
    <recommendedName>
        <fullName evidence="4">DUF2961 domain-containing protein</fullName>
    </recommendedName>
</protein>
<dbReference type="EMBL" id="JACHWX010000002">
    <property type="protein sequence ID" value="MBB3054737.1"/>
    <property type="molecule type" value="Genomic_DNA"/>
</dbReference>
<dbReference type="RefSeq" id="WP_096356438.1">
    <property type="nucleotide sequence ID" value="NZ_AP017313.1"/>
</dbReference>
<dbReference type="Pfam" id="PF11175">
    <property type="entry name" value="DUF2961"/>
    <property type="match status" value="1"/>
</dbReference>
<feature type="chain" id="PRO_5032985408" description="DUF2961 domain-containing protein" evidence="1">
    <location>
        <begin position="25"/>
        <end position="399"/>
    </location>
</feature>
<dbReference type="Proteomes" id="UP000539265">
    <property type="component" value="Unassembled WGS sequence"/>
</dbReference>
<evidence type="ECO:0000256" key="1">
    <source>
        <dbReference type="SAM" id="SignalP"/>
    </source>
</evidence>
<accession>A0A839SDW1</accession>
<name>A0A839SDW1_9SPHI</name>
<proteinExistence type="predicted"/>
<evidence type="ECO:0000313" key="2">
    <source>
        <dbReference type="EMBL" id="MBB3054737.1"/>
    </source>
</evidence>
<sequence length="399" mass="44835">MRIPAFPYRLLVFLALFFSATVSAQELYTMPKGVQSRVSSFENIKGEKGEGGKTNQGGKGNAFESLKAGESKTLLNVRSPGVIQRMWFTINDRSPAMLRSLRLRMYWDGEDKPAVDVPFGDFFCVGLGRPVAFQSALFTDPEGHSFNCYIPMPFKKAAKVVLTNESSGNLDLLFFDIDYNLLDKAQDDMLYFHACWNRSNNNSEVGHDFELLPQVKGRGRFLGVNVGINVNPGYGDTWWGEGEVKMYIDGDKKYPTINGTGSEDYIGTGWGEGQFTHQYQGCLIADTAKKQYAFYRFHIPDAIYFEDNFKVTIQQIGGGTNDQLKAIQAKGIPNKIVTVATEHTFTRLLDKPMPLTDASFPAGWVNFYRVDDYCATAYFYLDKPEDKLKELAPVGDRVK</sequence>
<reference evidence="2" key="1">
    <citation type="submission" date="2020-08" db="EMBL/GenBank/DDBJ databases">
        <title>Genomic Encyclopedia of Type Strains, Phase III (KMG-III): the genomes of soil and plant-associated and newly described type strains.</title>
        <authorList>
            <person name="Whitman W."/>
        </authorList>
    </citation>
    <scope>NUCLEOTIDE SEQUENCE [LARGE SCALE GENOMIC DNA]</scope>
    <source>
        <strain evidence="2">CECT 8628</strain>
    </source>
</reference>
<comment type="caution">
    <text evidence="2">The sequence shown here is derived from an EMBL/GenBank/DDBJ whole genome shotgun (WGS) entry which is preliminary data.</text>
</comment>
<dbReference type="Gene3D" id="2.60.120.1390">
    <property type="match status" value="1"/>
</dbReference>
<organism evidence="2 3">
    <name type="scientific">Mucilaginibacter gotjawali</name>
    <dbReference type="NCBI Taxonomy" id="1550579"/>
    <lineage>
        <taxon>Bacteria</taxon>
        <taxon>Pseudomonadati</taxon>
        <taxon>Bacteroidota</taxon>
        <taxon>Sphingobacteriia</taxon>
        <taxon>Sphingobacteriales</taxon>
        <taxon>Sphingobacteriaceae</taxon>
        <taxon>Mucilaginibacter</taxon>
    </lineage>
</organism>
<dbReference type="OrthoDB" id="2518538at2"/>